<dbReference type="InterPro" id="IPR013083">
    <property type="entry name" value="Znf_RING/FYVE/PHD"/>
</dbReference>
<dbReference type="InterPro" id="IPR011016">
    <property type="entry name" value="Znf_RING-CH"/>
</dbReference>
<keyword evidence="1" id="KW-0479">Metal-binding</keyword>
<keyword evidence="6" id="KW-1133">Transmembrane helix</keyword>
<protein>
    <recommendedName>
        <fullName evidence="7">RING-type domain-containing protein</fullName>
    </recommendedName>
</protein>
<dbReference type="SMART" id="SM00184">
    <property type="entry name" value="RING"/>
    <property type="match status" value="1"/>
</dbReference>
<feature type="transmembrane region" description="Helical" evidence="6">
    <location>
        <begin position="144"/>
        <end position="177"/>
    </location>
</feature>
<keyword evidence="6" id="KW-0812">Transmembrane</keyword>
<dbReference type="InterPro" id="IPR001841">
    <property type="entry name" value="Znf_RING"/>
</dbReference>
<evidence type="ECO:0000313" key="8">
    <source>
        <dbReference type="EMBL" id="KAF9980715.1"/>
    </source>
</evidence>
<dbReference type="Proteomes" id="UP000749646">
    <property type="component" value="Unassembled WGS sequence"/>
</dbReference>
<dbReference type="SMART" id="SM00744">
    <property type="entry name" value="RINGv"/>
    <property type="match status" value="1"/>
</dbReference>
<dbReference type="PANTHER" id="PTHR46225:SF19">
    <property type="entry name" value="RING-TYPE DOMAIN-CONTAINING PROTEIN"/>
    <property type="match status" value="1"/>
</dbReference>
<keyword evidence="2 4" id="KW-0863">Zinc-finger</keyword>
<proteinExistence type="predicted"/>
<dbReference type="Pfam" id="PF13639">
    <property type="entry name" value="zf-RING_2"/>
    <property type="match status" value="1"/>
</dbReference>
<dbReference type="PANTHER" id="PTHR46225">
    <property type="entry name" value="C3H4 TYPE ZINC FINGER PROTEIN"/>
    <property type="match status" value="1"/>
</dbReference>
<feature type="region of interest" description="Disordered" evidence="5">
    <location>
        <begin position="239"/>
        <end position="275"/>
    </location>
</feature>
<evidence type="ECO:0000259" key="7">
    <source>
        <dbReference type="PROSITE" id="PS50089"/>
    </source>
</evidence>
<feature type="region of interest" description="Disordered" evidence="5">
    <location>
        <begin position="284"/>
        <end position="303"/>
    </location>
</feature>
<feature type="compositionally biased region" description="Low complexity" evidence="5">
    <location>
        <begin position="251"/>
        <end position="272"/>
    </location>
</feature>
<feature type="transmembrane region" description="Helical" evidence="6">
    <location>
        <begin position="70"/>
        <end position="93"/>
    </location>
</feature>
<feature type="domain" description="RING-type" evidence="7">
    <location>
        <begin position="318"/>
        <end position="359"/>
    </location>
</feature>
<dbReference type="EMBL" id="JAAAHW010003800">
    <property type="protein sequence ID" value="KAF9980715.1"/>
    <property type="molecule type" value="Genomic_DNA"/>
</dbReference>
<dbReference type="CDD" id="cd16454">
    <property type="entry name" value="RING-H2_PA-TM-RING"/>
    <property type="match status" value="1"/>
</dbReference>
<organism evidence="8 9">
    <name type="scientific">Modicella reniformis</name>
    <dbReference type="NCBI Taxonomy" id="1440133"/>
    <lineage>
        <taxon>Eukaryota</taxon>
        <taxon>Fungi</taxon>
        <taxon>Fungi incertae sedis</taxon>
        <taxon>Mucoromycota</taxon>
        <taxon>Mortierellomycotina</taxon>
        <taxon>Mortierellomycetes</taxon>
        <taxon>Mortierellales</taxon>
        <taxon>Mortierellaceae</taxon>
        <taxon>Modicella</taxon>
    </lineage>
</organism>
<evidence type="ECO:0000256" key="4">
    <source>
        <dbReference type="PROSITE-ProRule" id="PRU00175"/>
    </source>
</evidence>
<reference evidence="8" key="1">
    <citation type="journal article" date="2020" name="Fungal Divers.">
        <title>Resolving the Mortierellaceae phylogeny through synthesis of multi-gene phylogenetics and phylogenomics.</title>
        <authorList>
            <person name="Vandepol N."/>
            <person name="Liber J."/>
            <person name="Desiro A."/>
            <person name="Na H."/>
            <person name="Kennedy M."/>
            <person name="Barry K."/>
            <person name="Grigoriev I.V."/>
            <person name="Miller A.N."/>
            <person name="O'Donnell K."/>
            <person name="Stajich J.E."/>
            <person name="Bonito G."/>
        </authorList>
    </citation>
    <scope>NUCLEOTIDE SEQUENCE</scope>
    <source>
        <strain evidence="8">MES-2147</strain>
    </source>
</reference>
<accession>A0A9P6SM40</accession>
<name>A0A9P6SM40_9FUNG</name>
<evidence type="ECO:0000256" key="6">
    <source>
        <dbReference type="SAM" id="Phobius"/>
    </source>
</evidence>
<dbReference type="PROSITE" id="PS50089">
    <property type="entry name" value="ZF_RING_2"/>
    <property type="match status" value="1"/>
</dbReference>
<gene>
    <name evidence="8" type="ORF">BGZ65_004764</name>
</gene>
<feature type="transmembrane region" description="Helical" evidence="6">
    <location>
        <begin position="114"/>
        <end position="132"/>
    </location>
</feature>
<dbReference type="SUPFAM" id="SSF57850">
    <property type="entry name" value="RING/U-box"/>
    <property type="match status" value="1"/>
</dbReference>
<dbReference type="Gene3D" id="3.30.40.10">
    <property type="entry name" value="Zinc/RING finger domain, C3HC4 (zinc finger)"/>
    <property type="match status" value="1"/>
</dbReference>
<keyword evidence="3" id="KW-0862">Zinc</keyword>
<evidence type="ECO:0000256" key="1">
    <source>
        <dbReference type="ARBA" id="ARBA00022723"/>
    </source>
</evidence>
<dbReference type="GO" id="GO:0008270">
    <property type="term" value="F:zinc ion binding"/>
    <property type="evidence" value="ECO:0007669"/>
    <property type="project" value="UniProtKB-KW"/>
</dbReference>
<comment type="caution">
    <text evidence="8">The sequence shown here is derived from an EMBL/GenBank/DDBJ whole genome shotgun (WGS) entry which is preliminary data.</text>
</comment>
<evidence type="ECO:0000256" key="3">
    <source>
        <dbReference type="ARBA" id="ARBA00022833"/>
    </source>
</evidence>
<keyword evidence="9" id="KW-1185">Reference proteome</keyword>
<evidence type="ECO:0000313" key="9">
    <source>
        <dbReference type="Proteomes" id="UP000749646"/>
    </source>
</evidence>
<feature type="transmembrane region" description="Helical" evidence="6">
    <location>
        <begin position="36"/>
        <end position="58"/>
    </location>
</feature>
<evidence type="ECO:0000256" key="2">
    <source>
        <dbReference type="ARBA" id="ARBA00022771"/>
    </source>
</evidence>
<dbReference type="OrthoDB" id="8062037at2759"/>
<evidence type="ECO:0000256" key="5">
    <source>
        <dbReference type="SAM" id="MobiDB-lite"/>
    </source>
</evidence>
<sequence length="429" mass="47444">MAIDSTNIGESGRTVRRNVLERMIWRWGNIPRNGRVFLVLTGIMTLVKVASTIAVLIIDDSKRGSQCSYLKILLILYALRSIIGFPFTIYAHMHPREQGVPLTTQDIFLDRQRTLMEITGTCLFFLSNYFLFTAAVCREDAPAVYYLTVAYVILGYIVILIPIILCLAVILCLPLVLRVMQALDIGPAVGIKGATEEMIDAIPIVRYKKPYVFTAEGVSSNVNGDGGVTVDIGETSGDRIEASEGVARPDTSVTVPSSTTASESASTSPSLSSRKKGQFFSVFRKENMLPKPPKPPKTSSQTSSIEYLTLNDPQDAVCAICLCDYEDEEELRKMNCSHYFHKNCVDKWLKLNRNCPLCNKNLESRDVETNSRSGNSISSSRNNNNTIIVTRKSRNIIPVSSKAISVKIRTLKSCNTVMANAQLAEAISF</sequence>
<dbReference type="AlphaFoldDB" id="A0A9P6SM40"/>
<keyword evidence="6" id="KW-0472">Membrane</keyword>